<dbReference type="InterPro" id="IPR051204">
    <property type="entry name" value="ABC_transp_perm/SBD"/>
</dbReference>
<organism evidence="8 9">
    <name type="scientific">Klebsiella quasipneumoniae</name>
    <dbReference type="NCBI Taxonomy" id="1463165"/>
    <lineage>
        <taxon>Bacteria</taxon>
        <taxon>Pseudomonadati</taxon>
        <taxon>Pseudomonadota</taxon>
        <taxon>Gammaproteobacteria</taxon>
        <taxon>Enterobacterales</taxon>
        <taxon>Enterobacteriaceae</taxon>
        <taxon>Klebsiella/Raoultella group</taxon>
        <taxon>Klebsiella</taxon>
        <taxon>Klebsiella pneumoniae complex</taxon>
    </lineage>
</organism>
<dbReference type="PANTHER" id="PTHR30177:SF33">
    <property type="entry name" value="POSSIBLE OSMOPROTECTANT (GLYCINE BETAINE_CARNITINE_CHOLINE_L-PROLINE) TRANSPORT INTEGRAL MEMBRANE PROTEIN ABC TRANSPORTER PROZ"/>
    <property type="match status" value="1"/>
</dbReference>
<feature type="transmembrane region" description="Helical" evidence="7">
    <location>
        <begin position="188"/>
        <end position="207"/>
    </location>
</feature>
<comment type="subcellular location">
    <subcellularLocation>
        <location evidence="1">Cell inner membrane</location>
        <topology evidence="1">Multi-pass membrane protein</topology>
    </subcellularLocation>
    <subcellularLocation>
        <location evidence="7">Cell membrane</location>
        <topology evidence="7">Multi-pass membrane protein</topology>
    </subcellularLocation>
</comment>
<protein>
    <submittedName>
        <fullName evidence="8">ABC transporter permease</fullName>
    </submittedName>
</protein>
<keyword evidence="3" id="KW-1003">Cell membrane</keyword>
<proteinExistence type="inferred from homology"/>
<evidence type="ECO:0000256" key="4">
    <source>
        <dbReference type="ARBA" id="ARBA00022692"/>
    </source>
</evidence>
<dbReference type="Gene3D" id="1.10.3720.10">
    <property type="entry name" value="MetI-like"/>
    <property type="match status" value="1"/>
</dbReference>
<accession>A0A2A5MRF3</accession>
<evidence type="ECO:0000256" key="1">
    <source>
        <dbReference type="ARBA" id="ARBA00004429"/>
    </source>
</evidence>
<name>A0A2A5MRF3_9ENTR</name>
<dbReference type="GO" id="GO:0031460">
    <property type="term" value="P:glycine betaine transport"/>
    <property type="evidence" value="ECO:0007669"/>
    <property type="project" value="TreeGrafter"/>
</dbReference>
<keyword evidence="5 7" id="KW-1133">Transmembrane helix</keyword>
<feature type="transmembrane region" description="Helical" evidence="7">
    <location>
        <begin position="30"/>
        <end position="55"/>
    </location>
</feature>
<dbReference type="GO" id="GO:0055085">
    <property type="term" value="P:transmembrane transport"/>
    <property type="evidence" value="ECO:0007669"/>
    <property type="project" value="InterPro"/>
</dbReference>
<dbReference type="SUPFAM" id="SSF161098">
    <property type="entry name" value="MetI-like"/>
    <property type="match status" value="1"/>
</dbReference>
<evidence type="ECO:0000256" key="2">
    <source>
        <dbReference type="ARBA" id="ARBA00022448"/>
    </source>
</evidence>
<dbReference type="Proteomes" id="UP000217648">
    <property type="component" value="Unassembled WGS sequence"/>
</dbReference>
<dbReference type="InterPro" id="IPR000515">
    <property type="entry name" value="MetI-like"/>
</dbReference>
<dbReference type="PROSITE" id="PS50928">
    <property type="entry name" value="ABC_TM1"/>
    <property type="match status" value="1"/>
</dbReference>
<dbReference type="GO" id="GO:0005886">
    <property type="term" value="C:plasma membrane"/>
    <property type="evidence" value="ECO:0007669"/>
    <property type="project" value="UniProtKB-SubCell"/>
</dbReference>
<evidence type="ECO:0000256" key="7">
    <source>
        <dbReference type="RuleBase" id="RU363032"/>
    </source>
</evidence>
<evidence type="ECO:0000256" key="5">
    <source>
        <dbReference type="ARBA" id="ARBA00022989"/>
    </source>
</evidence>
<dbReference type="STRING" id="1463164.KQS06HV_91213"/>
<keyword evidence="6 7" id="KW-0472">Membrane</keyword>
<dbReference type="PANTHER" id="PTHR30177">
    <property type="entry name" value="GLYCINE BETAINE/L-PROLINE TRANSPORT SYSTEM PERMEASE PROTEIN PROW"/>
    <property type="match status" value="1"/>
</dbReference>
<dbReference type="InterPro" id="IPR035906">
    <property type="entry name" value="MetI-like_sf"/>
</dbReference>
<comment type="similarity">
    <text evidence="7">Belongs to the binding-protein-dependent transport system permease family.</text>
</comment>
<feature type="transmembrane region" description="Helical" evidence="7">
    <location>
        <begin position="141"/>
        <end position="168"/>
    </location>
</feature>
<feature type="transmembrane region" description="Helical" evidence="7">
    <location>
        <begin position="93"/>
        <end position="112"/>
    </location>
</feature>
<gene>
    <name evidence="8" type="ORF">CP911_02590</name>
</gene>
<keyword evidence="3" id="KW-0997">Cell inner membrane</keyword>
<evidence type="ECO:0000256" key="6">
    <source>
        <dbReference type="ARBA" id="ARBA00023136"/>
    </source>
</evidence>
<reference evidence="8 9" key="1">
    <citation type="submission" date="2017-09" db="EMBL/GenBank/DDBJ databases">
        <title>Mdr eskape-Ghana.</title>
        <authorList>
            <person name="Agyepong N."/>
            <person name="Janice J."/>
            <person name="Samuelsen O."/>
            <person name="Owusu-Ofori A."/>
            <person name="Sundsfjord A."/>
            <person name="Essack S."/>
            <person name="Pedersen T."/>
        </authorList>
    </citation>
    <scope>NUCLEOTIDE SEQUENCE [LARGE SCALE GENOMIC DNA]</scope>
    <source>
        <strain evidence="8 9">46</strain>
    </source>
</reference>
<dbReference type="RefSeq" id="WP_080841584.1">
    <property type="nucleotide sequence ID" value="NZ_AP022005.1"/>
</dbReference>
<feature type="transmembrane region" description="Helical" evidence="7">
    <location>
        <begin position="67"/>
        <end position="87"/>
    </location>
</feature>
<dbReference type="EMBL" id="NXHG01000001">
    <property type="protein sequence ID" value="PCM63457.1"/>
    <property type="molecule type" value="Genomic_DNA"/>
</dbReference>
<evidence type="ECO:0000313" key="8">
    <source>
        <dbReference type="EMBL" id="PCM63457.1"/>
    </source>
</evidence>
<dbReference type="AlphaFoldDB" id="A0A2A5MRF3"/>
<sequence length="222" mass="23729">MTLLLATFHWLTQPEHWLGDEGILLRLGQHLYYVLVSMAVACAIALPLGIALGYWRKGAFVVINLFNLGRAIPSLGLILLCIIVFGFNDIPVLAALIALSIAPILTNTWVGIYHADRPLCDAAIALGMTPWQSLWQVRIPLAAPLILAGVRTALVQLIATAVVAAYAGLGGLGRFLIDGLGQRDIPQVIGGSLVVSLLAIGGELLFARCAGRLVHRRIAAPY</sequence>
<dbReference type="CDD" id="cd06261">
    <property type="entry name" value="TM_PBP2"/>
    <property type="match status" value="1"/>
</dbReference>
<keyword evidence="4 7" id="KW-0812">Transmembrane</keyword>
<comment type="caution">
    <text evidence="8">The sequence shown here is derived from an EMBL/GenBank/DDBJ whole genome shotgun (WGS) entry which is preliminary data.</text>
</comment>
<evidence type="ECO:0000313" key="9">
    <source>
        <dbReference type="Proteomes" id="UP000217648"/>
    </source>
</evidence>
<keyword evidence="2 7" id="KW-0813">Transport</keyword>
<evidence type="ECO:0000256" key="3">
    <source>
        <dbReference type="ARBA" id="ARBA00022519"/>
    </source>
</evidence>
<dbReference type="Pfam" id="PF00528">
    <property type="entry name" value="BPD_transp_1"/>
    <property type="match status" value="1"/>
</dbReference>